<evidence type="ECO:0000313" key="2">
    <source>
        <dbReference type="Proteomes" id="UP001163850"/>
    </source>
</evidence>
<dbReference type="EMBL" id="MU801950">
    <property type="protein sequence ID" value="KAJ3985959.1"/>
    <property type="molecule type" value="Genomic_DNA"/>
</dbReference>
<proteinExistence type="predicted"/>
<accession>A0AA38UUB3</accession>
<sequence>IVYLNIAGQSTIVLGTHKAAADLLERRANIYPDWPDFIVLNLLTDGMHWGFARLDDLWRRQRRAVTN</sequence>
<dbReference type="GO" id="GO:0020037">
    <property type="term" value="F:heme binding"/>
    <property type="evidence" value="ECO:0007669"/>
    <property type="project" value="InterPro"/>
</dbReference>
<organism evidence="1 2">
    <name type="scientific">Lentinula detonsa</name>
    <dbReference type="NCBI Taxonomy" id="2804962"/>
    <lineage>
        <taxon>Eukaryota</taxon>
        <taxon>Fungi</taxon>
        <taxon>Dikarya</taxon>
        <taxon>Basidiomycota</taxon>
        <taxon>Agaricomycotina</taxon>
        <taxon>Agaricomycetes</taxon>
        <taxon>Agaricomycetidae</taxon>
        <taxon>Agaricales</taxon>
        <taxon>Marasmiineae</taxon>
        <taxon>Omphalotaceae</taxon>
        <taxon>Lentinula</taxon>
    </lineage>
</organism>
<dbReference type="Gene3D" id="1.10.630.10">
    <property type="entry name" value="Cytochrome P450"/>
    <property type="match status" value="1"/>
</dbReference>
<name>A0AA38UUB3_9AGAR</name>
<feature type="non-terminal residue" evidence="1">
    <location>
        <position position="1"/>
    </location>
</feature>
<dbReference type="SUPFAM" id="SSF48264">
    <property type="entry name" value="Cytochrome P450"/>
    <property type="match status" value="1"/>
</dbReference>
<dbReference type="GO" id="GO:0004497">
    <property type="term" value="F:monooxygenase activity"/>
    <property type="evidence" value="ECO:0007669"/>
    <property type="project" value="InterPro"/>
</dbReference>
<dbReference type="GO" id="GO:0005506">
    <property type="term" value="F:iron ion binding"/>
    <property type="evidence" value="ECO:0007669"/>
    <property type="project" value="InterPro"/>
</dbReference>
<reference evidence="1" key="1">
    <citation type="submission" date="2022-08" db="EMBL/GenBank/DDBJ databases">
        <authorList>
            <consortium name="DOE Joint Genome Institute"/>
            <person name="Min B."/>
            <person name="Riley R."/>
            <person name="Sierra-Patev S."/>
            <person name="Naranjo-Ortiz M."/>
            <person name="Looney B."/>
            <person name="Konkel Z."/>
            <person name="Slot J.C."/>
            <person name="Sakamoto Y."/>
            <person name="Steenwyk J.L."/>
            <person name="Rokas A."/>
            <person name="Carro J."/>
            <person name="Camarero S."/>
            <person name="Ferreira P."/>
            <person name="Molpeceres G."/>
            <person name="Ruiz-Duenas F.J."/>
            <person name="Serrano A."/>
            <person name="Henrissat B."/>
            <person name="Drula E."/>
            <person name="Hughes K.W."/>
            <person name="Mata J.L."/>
            <person name="Ishikawa N.K."/>
            <person name="Vargas-Isla R."/>
            <person name="Ushijima S."/>
            <person name="Smith C.A."/>
            <person name="Ahrendt S."/>
            <person name="Andreopoulos W."/>
            <person name="He G."/>
            <person name="Labutti K."/>
            <person name="Lipzen A."/>
            <person name="Ng V."/>
            <person name="Sandor L."/>
            <person name="Barry K."/>
            <person name="Martinez A.T."/>
            <person name="Xiao Y."/>
            <person name="Gibbons J.G."/>
            <person name="Terashima K."/>
            <person name="Hibbett D.S."/>
            <person name="Grigoriev I.V."/>
        </authorList>
    </citation>
    <scope>NUCLEOTIDE SEQUENCE</scope>
    <source>
        <strain evidence="1">TFB7829</strain>
    </source>
</reference>
<gene>
    <name evidence="1" type="ORF">F5890DRAFT_1408262</name>
</gene>
<comment type="caution">
    <text evidence="1">The sequence shown here is derived from an EMBL/GenBank/DDBJ whole genome shotgun (WGS) entry which is preliminary data.</text>
</comment>
<dbReference type="InterPro" id="IPR036396">
    <property type="entry name" value="Cyt_P450_sf"/>
</dbReference>
<evidence type="ECO:0000313" key="1">
    <source>
        <dbReference type="EMBL" id="KAJ3985959.1"/>
    </source>
</evidence>
<dbReference type="AlphaFoldDB" id="A0AA38UUB3"/>
<dbReference type="Proteomes" id="UP001163850">
    <property type="component" value="Unassembled WGS sequence"/>
</dbReference>
<protein>
    <submittedName>
        <fullName evidence="1">Uncharacterized protein</fullName>
    </submittedName>
</protein>
<dbReference type="GO" id="GO:0016705">
    <property type="term" value="F:oxidoreductase activity, acting on paired donors, with incorporation or reduction of molecular oxygen"/>
    <property type="evidence" value="ECO:0007669"/>
    <property type="project" value="InterPro"/>
</dbReference>